<dbReference type="Proteomes" id="UP000321827">
    <property type="component" value="Unassembled WGS sequence"/>
</dbReference>
<dbReference type="GO" id="GO:0009306">
    <property type="term" value="P:protein secretion"/>
    <property type="evidence" value="ECO:0007669"/>
    <property type="project" value="InterPro"/>
</dbReference>
<keyword evidence="5" id="KW-0813">Transport</keyword>
<accession>A0A511RJF2</accession>
<feature type="domain" description="NolW-like" evidence="7">
    <location>
        <begin position="204"/>
        <end position="290"/>
    </location>
</feature>
<evidence type="ECO:0000259" key="6">
    <source>
        <dbReference type="Pfam" id="PF00263"/>
    </source>
</evidence>
<organism evidence="8 9">
    <name type="scientific">Oceanithermus desulfurans NBRC 100063</name>
    <dbReference type="NCBI Taxonomy" id="1227550"/>
    <lineage>
        <taxon>Bacteria</taxon>
        <taxon>Thermotogati</taxon>
        <taxon>Deinococcota</taxon>
        <taxon>Deinococci</taxon>
        <taxon>Thermales</taxon>
        <taxon>Thermaceae</taxon>
        <taxon>Oceanithermus</taxon>
    </lineage>
</organism>
<comment type="caution">
    <text evidence="8">The sequence shown here is derived from an EMBL/GenBank/DDBJ whole genome shotgun (WGS) entry which is preliminary data.</text>
</comment>
<dbReference type="InterPro" id="IPR001775">
    <property type="entry name" value="GspD/PilQ"/>
</dbReference>
<sequence length="518" mass="56400">MSMKRLLALIVLIFGLALAGTLPDDPRFDVPVTVRTGPGGMALEAVLDGAARSVNLTPMLREIPPITLRLDWIDKPFRQLWQLLIDTYSDGKLDYVLLDNDVVLVAPPEVIARVVGETEPAPPPPPENGEAVQPIVRKFYPIRSGDPMKIAEFLMKEVQGIVATVVPGQQVLAVRGTDEQQQEVQRILGQITTPVEEGPPIFQRTFRLSHAKAEEAAKVLAEAMQARQAQSQVKVEAGAGEQQVQATIPEKSTISIVADTRTNTLIVTGTAKQLELVEELIKKLDFPVQQVNVQVRIQEVTQTLVRNLGLKWNTISGGNIVSSIVDNGLSLIFDATRSLASLNIVATLEALEKQGLSRTVNDSNITVLNNQTGFIQSGFTIFIKRVVGDKVEKIPYDIGVIVKVTPQITADGQIVLRVESEVSDIKERNPVDGDVDVVSKQKSETTLRLDNGQTVVLGGLIKTKRDKTTQGVPVLMHIPVLGSLFKQTTVNNEDNELLIVITANIINDATAAATESKK</sequence>
<protein>
    <submittedName>
        <fullName evidence="8">Uncharacterized protein</fullName>
    </submittedName>
</protein>
<dbReference type="PRINTS" id="PR00811">
    <property type="entry name" value="BCTERIALGSPD"/>
</dbReference>
<proteinExistence type="inferred from homology"/>
<evidence type="ECO:0000313" key="9">
    <source>
        <dbReference type="Proteomes" id="UP000321827"/>
    </source>
</evidence>
<dbReference type="EMBL" id="BJXN01000002">
    <property type="protein sequence ID" value="GEM88946.1"/>
    <property type="molecule type" value="Genomic_DNA"/>
</dbReference>
<dbReference type="AlphaFoldDB" id="A0A511RJF2"/>
<comment type="subcellular location">
    <subcellularLocation>
        <location evidence="5">Cell outer membrane</location>
    </subcellularLocation>
    <subcellularLocation>
        <location evidence="1">Membrane</location>
    </subcellularLocation>
</comment>
<keyword evidence="2" id="KW-0732">Signal</keyword>
<evidence type="ECO:0000256" key="4">
    <source>
        <dbReference type="RuleBase" id="RU004003"/>
    </source>
</evidence>
<evidence type="ECO:0000259" key="7">
    <source>
        <dbReference type="Pfam" id="PF03958"/>
    </source>
</evidence>
<dbReference type="InterPro" id="IPR004846">
    <property type="entry name" value="T2SS/T3SS_dom"/>
</dbReference>
<feature type="domain" description="Type II/III secretion system secretin-like" evidence="6">
    <location>
        <begin position="350"/>
        <end position="506"/>
    </location>
</feature>
<evidence type="ECO:0000256" key="1">
    <source>
        <dbReference type="ARBA" id="ARBA00004370"/>
    </source>
</evidence>
<keyword evidence="3" id="KW-0472">Membrane</keyword>
<dbReference type="Pfam" id="PF03958">
    <property type="entry name" value="Secretin_N"/>
    <property type="match status" value="1"/>
</dbReference>
<dbReference type="InterPro" id="IPR038591">
    <property type="entry name" value="NolW-like_sf"/>
</dbReference>
<dbReference type="PANTHER" id="PTHR30332:SF17">
    <property type="entry name" value="TYPE IV PILIATION SYSTEM PROTEIN DR_0774-RELATED"/>
    <property type="match status" value="1"/>
</dbReference>
<comment type="similarity">
    <text evidence="4">Belongs to the bacterial secretin family.</text>
</comment>
<dbReference type="InterPro" id="IPR005644">
    <property type="entry name" value="NolW-like"/>
</dbReference>
<name>A0A511RJF2_9DEIN</name>
<evidence type="ECO:0000256" key="5">
    <source>
        <dbReference type="RuleBase" id="RU004004"/>
    </source>
</evidence>
<evidence type="ECO:0000256" key="2">
    <source>
        <dbReference type="ARBA" id="ARBA00022729"/>
    </source>
</evidence>
<dbReference type="Pfam" id="PF00263">
    <property type="entry name" value="Secretin"/>
    <property type="match status" value="1"/>
</dbReference>
<dbReference type="Gene3D" id="3.30.1370.120">
    <property type="match status" value="1"/>
</dbReference>
<evidence type="ECO:0000256" key="3">
    <source>
        <dbReference type="ARBA" id="ARBA00023136"/>
    </source>
</evidence>
<dbReference type="GO" id="GO:0015627">
    <property type="term" value="C:type II protein secretion system complex"/>
    <property type="evidence" value="ECO:0007669"/>
    <property type="project" value="TreeGrafter"/>
</dbReference>
<dbReference type="PANTHER" id="PTHR30332">
    <property type="entry name" value="PROBABLE GENERAL SECRETION PATHWAY PROTEIN D"/>
    <property type="match status" value="1"/>
</dbReference>
<reference evidence="8 9" key="1">
    <citation type="submission" date="2019-07" db="EMBL/GenBank/DDBJ databases">
        <title>Whole genome shotgun sequence of Oceanithermus desulfurans NBRC 100063.</title>
        <authorList>
            <person name="Hosoyama A."/>
            <person name="Uohara A."/>
            <person name="Ohji S."/>
            <person name="Ichikawa N."/>
        </authorList>
    </citation>
    <scope>NUCLEOTIDE SEQUENCE [LARGE SCALE GENOMIC DNA]</scope>
    <source>
        <strain evidence="8 9">NBRC 100063</strain>
    </source>
</reference>
<dbReference type="GO" id="GO:0009279">
    <property type="term" value="C:cell outer membrane"/>
    <property type="evidence" value="ECO:0007669"/>
    <property type="project" value="UniProtKB-SubCell"/>
</dbReference>
<evidence type="ECO:0000313" key="8">
    <source>
        <dbReference type="EMBL" id="GEM88946.1"/>
    </source>
</evidence>
<dbReference type="InterPro" id="IPR050810">
    <property type="entry name" value="Bact_Secretion_Sys_Channel"/>
</dbReference>
<gene>
    <name evidence="8" type="ORF">ODE01S_03800</name>
</gene>